<dbReference type="PANTHER" id="PTHR46082">
    <property type="entry name" value="ATP/GTP-BINDING PROTEIN-RELATED"/>
    <property type="match status" value="1"/>
</dbReference>
<reference evidence="4 5" key="1">
    <citation type="journal article" date="2024" name="IMA Fungus">
        <title>Apiospora arundinis, a panoply of carbohydrate-active enzymes and secondary metabolites.</title>
        <authorList>
            <person name="Sorensen T."/>
            <person name="Petersen C."/>
            <person name="Muurmann A.T."/>
            <person name="Christiansen J.V."/>
            <person name="Brundto M.L."/>
            <person name="Overgaard C.K."/>
            <person name="Boysen A.T."/>
            <person name="Wollenberg R.D."/>
            <person name="Larsen T.O."/>
            <person name="Sorensen J.L."/>
            <person name="Nielsen K.L."/>
            <person name="Sondergaard T.E."/>
        </authorList>
    </citation>
    <scope>NUCLEOTIDE SEQUENCE [LARGE SCALE GENOMIC DNA]</scope>
    <source>
        <strain evidence="4 5">AAU 773</strain>
    </source>
</reference>
<accession>A0ABR2IRS8</accession>
<sequence>MTSHQLQHNAYTVGWVCALPKEQTAATAMLDEIHPNLPKPPTDLNSYTLGSIGGHNIVIACLPKGRIGTNFAATVATHMISTFPDIRFSLMVGIGGGVSRKVRLGDVVVGVPSGAFPGVVQWDMGKAEQGQFKRTGSLNSPPGLLLSAISKLETAHELYGSQVPQILDKMAARFPRLAPNYQRSDKLVDTLFKASYSHKRKAGHMADIEDADSQNDEMEKCRHCDVSQSISRKPREMMVHYGSIASGNQVIKNAAVRDQLSKDLGEDILCVEMEAAGLLGNFQCIVIRGICDYADSHKNREWQEHAAGVAAAFAKELLGFVEPVDVEEERTMKDVLDQVSCIKHDVKLTSSKIQSNEDLKILDWLTQTEYGPQHSDYRQKRVPGTGQWLLDSEKYQSWRSTPSQTLFCPGIPGAGKTILTSVVIEDLESRVRDDPNAAICYVYCNFNRKEEQHTYGLIASLVKQLARQKIPLPKAVFDLYTQERIHQTRPTRDELTRLLNNVTAQFSKVFLVVDALDECWVWNPEINLFISILFDLQAKHPVNMFTTSRFIPDIVDRFKGASTKMEIRATHEDIETYVRSQISQPGNFSADVDALKSKIVECITERAAGMFLLAQLHTESLKAEDTTRKVRNMLVKMASPSDSTKEAYVDAYEATMRRIEGQHHATRAFQVLGWITCAGRQLSKVELQHALGVTHGSDAMNPEDLPKVEHLVSVCAGLVTADEGTGMIRLVHYTAQNYFESTMGRWFPNIQTEITRTCISYLSYQAFLTGRCLMFQEYKQRVANHPFLEYAGTYWGFHAHKAQRDHAVLKFLKNKPLMETAYQASHRTSEHDISYTQTGKYAEVPVPSHHIAARFGLEEEAIQLLKDYDISESNRNENKYLFLNCRYRRWRVASALIRVEGVVNAEYNDKGTPLMWAAYNAATARLLVDRGAKTDCVSLDGITPLSFAVHDFELTKLMIEKESILT</sequence>
<proteinExistence type="predicted"/>
<dbReference type="EMBL" id="JAPCWZ010000004">
    <property type="protein sequence ID" value="KAK8867560.1"/>
    <property type="molecule type" value="Genomic_DNA"/>
</dbReference>
<dbReference type="InterPro" id="IPR036770">
    <property type="entry name" value="Ankyrin_rpt-contain_sf"/>
</dbReference>
<feature type="domain" description="GPI inositol-deacylase winged helix" evidence="2">
    <location>
        <begin position="658"/>
        <end position="740"/>
    </location>
</feature>
<protein>
    <submittedName>
        <fullName evidence="4">Nucleoside phosphorylase</fullName>
    </submittedName>
</protein>
<dbReference type="Proteomes" id="UP001390339">
    <property type="component" value="Unassembled WGS sequence"/>
</dbReference>
<dbReference type="Gene3D" id="3.40.50.1580">
    <property type="entry name" value="Nucleoside phosphorylase domain"/>
    <property type="match status" value="1"/>
</dbReference>
<keyword evidence="1" id="KW-0677">Repeat</keyword>
<dbReference type="InterPro" id="IPR035994">
    <property type="entry name" value="Nucleoside_phosphorylase_sf"/>
</dbReference>
<evidence type="ECO:0000313" key="5">
    <source>
        <dbReference type="Proteomes" id="UP001390339"/>
    </source>
</evidence>
<keyword evidence="5" id="KW-1185">Reference proteome</keyword>
<dbReference type="InterPro" id="IPR053137">
    <property type="entry name" value="NLR-like"/>
</dbReference>
<evidence type="ECO:0000256" key="1">
    <source>
        <dbReference type="ARBA" id="ARBA00022737"/>
    </source>
</evidence>
<evidence type="ECO:0000259" key="2">
    <source>
        <dbReference type="Pfam" id="PF22939"/>
    </source>
</evidence>
<dbReference type="PANTHER" id="PTHR46082:SF11">
    <property type="entry name" value="AAA+ ATPASE DOMAIN-CONTAINING PROTEIN-RELATED"/>
    <property type="match status" value="1"/>
</dbReference>
<dbReference type="InterPro" id="IPR054471">
    <property type="entry name" value="GPIID_WHD"/>
</dbReference>
<dbReference type="SUPFAM" id="SSF48403">
    <property type="entry name" value="Ankyrin repeat"/>
    <property type="match status" value="1"/>
</dbReference>
<dbReference type="Gene3D" id="1.25.40.20">
    <property type="entry name" value="Ankyrin repeat-containing domain"/>
    <property type="match status" value="1"/>
</dbReference>
<evidence type="ECO:0000259" key="3">
    <source>
        <dbReference type="Pfam" id="PF24883"/>
    </source>
</evidence>
<organism evidence="4 5">
    <name type="scientific">Apiospora arundinis</name>
    <dbReference type="NCBI Taxonomy" id="335852"/>
    <lineage>
        <taxon>Eukaryota</taxon>
        <taxon>Fungi</taxon>
        <taxon>Dikarya</taxon>
        <taxon>Ascomycota</taxon>
        <taxon>Pezizomycotina</taxon>
        <taxon>Sordariomycetes</taxon>
        <taxon>Xylariomycetidae</taxon>
        <taxon>Amphisphaeriales</taxon>
        <taxon>Apiosporaceae</taxon>
        <taxon>Apiospora</taxon>
    </lineage>
</organism>
<evidence type="ECO:0000313" key="4">
    <source>
        <dbReference type="EMBL" id="KAK8867560.1"/>
    </source>
</evidence>
<dbReference type="Gene3D" id="3.40.50.300">
    <property type="entry name" value="P-loop containing nucleotide triphosphate hydrolases"/>
    <property type="match status" value="1"/>
</dbReference>
<comment type="caution">
    <text evidence="4">The sequence shown here is derived from an EMBL/GenBank/DDBJ whole genome shotgun (WGS) entry which is preliminary data.</text>
</comment>
<dbReference type="SUPFAM" id="SSF53167">
    <property type="entry name" value="Purine and uridine phosphorylases"/>
    <property type="match status" value="1"/>
</dbReference>
<gene>
    <name evidence="4" type="ORF">PGQ11_006138</name>
</gene>
<dbReference type="Pfam" id="PF24883">
    <property type="entry name" value="NPHP3_N"/>
    <property type="match status" value="1"/>
</dbReference>
<feature type="domain" description="Nephrocystin 3-like N-terminal" evidence="3">
    <location>
        <begin position="384"/>
        <end position="549"/>
    </location>
</feature>
<dbReference type="InterPro" id="IPR027417">
    <property type="entry name" value="P-loop_NTPase"/>
</dbReference>
<dbReference type="InterPro" id="IPR056884">
    <property type="entry name" value="NPHP3-like_N"/>
</dbReference>
<dbReference type="Pfam" id="PF22939">
    <property type="entry name" value="WHD_GPIID"/>
    <property type="match status" value="1"/>
</dbReference>
<dbReference type="SUPFAM" id="SSF52540">
    <property type="entry name" value="P-loop containing nucleoside triphosphate hydrolases"/>
    <property type="match status" value="1"/>
</dbReference>
<name>A0ABR2IRS8_9PEZI</name>